<feature type="domain" description="F5/8 type C" evidence="7">
    <location>
        <begin position="354"/>
        <end position="490"/>
    </location>
</feature>
<dbReference type="Pfam" id="PF00754">
    <property type="entry name" value="F5_F8_type_C"/>
    <property type="match status" value="1"/>
</dbReference>
<organism evidence="8 9">
    <name type="scientific">Maribacter aquimaris</name>
    <dbReference type="NCBI Taxonomy" id="2737171"/>
    <lineage>
        <taxon>Bacteria</taxon>
        <taxon>Pseudomonadati</taxon>
        <taxon>Bacteroidota</taxon>
        <taxon>Flavobacteriia</taxon>
        <taxon>Flavobacteriales</taxon>
        <taxon>Flavobacteriaceae</taxon>
        <taxon>Maribacter</taxon>
    </lineage>
</organism>
<dbReference type="SMART" id="SM00812">
    <property type="entry name" value="Alpha_L_fucos"/>
    <property type="match status" value="1"/>
</dbReference>
<reference evidence="8" key="1">
    <citation type="submission" date="2020-05" db="EMBL/GenBank/DDBJ databases">
        <title>The draft genome sequence of Maribacter sp. ANRC-HE7.</title>
        <authorList>
            <person name="Mu L."/>
        </authorList>
    </citation>
    <scope>NUCLEOTIDE SEQUENCE</scope>
    <source>
        <strain evidence="8">ANRC-HE7</strain>
    </source>
</reference>
<dbReference type="Pfam" id="PF01120">
    <property type="entry name" value="Alpha_L_fucos"/>
    <property type="match status" value="1"/>
</dbReference>
<dbReference type="PANTHER" id="PTHR10030">
    <property type="entry name" value="ALPHA-L-FUCOSIDASE"/>
    <property type="match status" value="1"/>
</dbReference>
<evidence type="ECO:0000313" key="8">
    <source>
        <dbReference type="EMBL" id="MBD0777807.1"/>
    </source>
</evidence>
<feature type="signal peptide" evidence="6">
    <location>
        <begin position="1"/>
        <end position="22"/>
    </location>
</feature>
<protein>
    <recommendedName>
        <fullName evidence="2">alpha-L-fucosidase</fullName>
        <ecNumber evidence="2">3.2.1.51</ecNumber>
    </recommendedName>
</protein>
<keyword evidence="9" id="KW-1185">Reference proteome</keyword>
<dbReference type="Gene3D" id="2.60.120.260">
    <property type="entry name" value="Galactose-binding domain-like"/>
    <property type="match status" value="1"/>
</dbReference>
<proteinExistence type="inferred from homology"/>
<dbReference type="Proteomes" id="UP001166021">
    <property type="component" value="Unassembled WGS sequence"/>
</dbReference>
<dbReference type="EMBL" id="JABTCF010000004">
    <property type="protein sequence ID" value="MBD0777807.1"/>
    <property type="molecule type" value="Genomic_DNA"/>
</dbReference>
<dbReference type="PANTHER" id="PTHR10030:SF37">
    <property type="entry name" value="ALPHA-L-FUCOSIDASE-RELATED"/>
    <property type="match status" value="1"/>
</dbReference>
<dbReference type="PROSITE" id="PS51257">
    <property type="entry name" value="PROKAR_LIPOPROTEIN"/>
    <property type="match status" value="1"/>
</dbReference>
<feature type="chain" id="PRO_5045832952" description="alpha-L-fucosidase" evidence="6">
    <location>
        <begin position="23"/>
        <end position="490"/>
    </location>
</feature>
<evidence type="ECO:0000313" key="9">
    <source>
        <dbReference type="Proteomes" id="UP001166021"/>
    </source>
</evidence>
<comment type="similarity">
    <text evidence="1">Belongs to the glycosyl hydrolase 29 family.</text>
</comment>
<keyword evidence="5" id="KW-0326">Glycosidase</keyword>
<evidence type="ECO:0000259" key="7">
    <source>
        <dbReference type="PROSITE" id="PS50022"/>
    </source>
</evidence>
<evidence type="ECO:0000256" key="1">
    <source>
        <dbReference type="ARBA" id="ARBA00007951"/>
    </source>
</evidence>
<accession>A0ABR7UYX6</accession>
<keyword evidence="4" id="KW-0378">Hydrolase</keyword>
<dbReference type="InterPro" id="IPR008979">
    <property type="entry name" value="Galactose-bd-like_sf"/>
</dbReference>
<evidence type="ECO:0000256" key="4">
    <source>
        <dbReference type="ARBA" id="ARBA00022801"/>
    </source>
</evidence>
<dbReference type="PROSITE" id="PS50022">
    <property type="entry name" value="FA58C_3"/>
    <property type="match status" value="1"/>
</dbReference>
<dbReference type="Gene3D" id="3.20.20.80">
    <property type="entry name" value="Glycosidases"/>
    <property type="match status" value="1"/>
</dbReference>
<dbReference type="InterPro" id="IPR017853">
    <property type="entry name" value="GH"/>
</dbReference>
<dbReference type="EC" id="3.2.1.51" evidence="2"/>
<dbReference type="SUPFAM" id="SSF51445">
    <property type="entry name" value="(Trans)glycosidases"/>
    <property type="match status" value="1"/>
</dbReference>
<sequence length="490" mass="56129">MKLNKFLVMKNSMWIFLFLVFACTQKEVLPPAAILPLPSQVQLDWQGKEMYAFIHFTVNTFTDKEWGYGDENPDIFNPVDFDPNQWAKVLKEAGFKGAILTAKHHDGFCLWPSEFTDHSVKNSNWQNGKGDVVGELKKACDENGLEFGIYLSPWDRNHAEYGRPEYVEYYQNQLNELLDNYGPIFEIWFDGANGGDGYYGGARETRKIDDQVYYKWDEAFKIIKDHNSNTLVRGDARNPLSESRWCGNEKGYMGETNWNMINPDTLLAMGSKRTNGLNTGDINGDIWMPAEVDVSIRPGWFYHETEDTLVKTPDQLFDLYLSSVGRGAPLLLNVTPNRYGLIPEQDIASLQGWKKKIDETFATNRAINAKVEVDSYRGSSEKFDASKLIDENKETYWATDDEVKTGTISLKLKEPTLLNYILIQEYLELGQRVKSFNVEVLQNGKWEQVAQGTTIGFKRILEIEQVRTEQVRINITDSRACPALSNIEIY</sequence>
<evidence type="ECO:0000256" key="5">
    <source>
        <dbReference type="ARBA" id="ARBA00023295"/>
    </source>
</evidence>
<dbReference type="InterPro" id="IPR000421">
    <property type="entry name" value="FA58C"/>
</dbReference>
<evidence type="ECO:0000256" key="6">
    <source>
        <dbReference type="SAM" id="SignalP"/>
    </source>
</evidence>
<comment type="caution">
    <text evidence="8">The sequence shown here is derived from an EMBL/GenBank/DDBJ whole genome shotgun (WGS) entry which is preliminary data.</text>
</comment>
<gene>
    <name evidence="8" type="ORF">HPE56_08380</name>
</gene>
<dbReference type="InterPro" id="IPR057739">
    <property type="entry name" value="Glyco_hydro_29_N"/>
</dbReference>
<keyword evidence="3 6" id="KW-0732">Signal</keyword>
<evidence type="ECO:0000256" key="3">
    <source>
        <dbReference type="ARBA" id="ARBA00022729"/>
    </source>
</evidence>
<evidence type="ECO:0000256" key="2">
    <source>
        <dbReference type="ARBA" id="ARBA00012662"/>
    </source>
</evidence>
<dbReference type="SUPFAM" id="SSF49785">
    <property type="entry name" value="Galactose-binding domain-like"/>
    <property type="match status" value="1"/>
</dbReference>
<name>A0ABR7UYX6_9FLAO</name>
<dbReference type="InterPro" id="IPR000933">
    <property type="entry name" value="Glyco_hydro_29"/>
</dbReference>